<dbReference type="Proteomes" id="UP000239711">
    <property type="component" value="Unassembled WGS sequence"/>
</dbReference>
<dbReference type="RefSeq" id="WP_105717268.1">
    <property type="nucleotide sequence ID" value="NZ_PVBQ01000008.1"/>
</dbReference>
<feature type="coiled-coil region" evidence="1">
    <location>
        <begin position="762"/>
        <end position="820"/>
    </location>
</feature>
<dbReference type="InterPro" id="IPR015943">
    <property type="entry name" value="WD40/YVTN_repeat-like_dom_sf"/>
</dbReference>
<evidence type="ECO:0000256" key="1">
    <source>
        <dbReference type="SAM" id="Coils"/>
    </source>
</evidence>
<dbReference type="Gene3D" id="1.10.10.10">
    <property type="entry name" value="Winged helix-like DNA-binding domain superfamily/Winged helix DNA-binding domain"/>
    <property type="match status" value="1"/>
</dbReference>
<dbReference type="InterPro" id="IPR011110">
    <property type="entry name" value="Reg_prop"/>
</dbReference>
<dbReference type="SUPFAM" id="SSF46894">
    <property type="entry name" value="C-terminal effector domain of the bipartite response regulators"/>
    <property type="match status" value="1"/>
</dbReference>
<dbReference type="Pfam" id="PF07495">
    <property type="entry name" value="Y_Y_Y"/>
    <property type="match status" value="1"/>
</dbReference>
<dbReference type="Gene3D" id="2.130.10.10">
    <property type="entry name" value="YVTN repeat-like/Quinoprotein amine dehydrogenase"/>
    <property type="match status" value="1"/>
</dbReference>
<dbReference type="InterPro" id="IPR011047">
    <property type="entry name" value="Quinoprotein_ADH-like_sf"/>
</dbReference>
<dbReference type="Pfam" id="PF07494">
    <property type="entry name" value="Reg_prop"/>
    <property type="match status" value="1"/>
</dbReference>
<organism evidence="4 5">
    <name type="scientific">Sphingobacterium haloxyli</name>
    <dbReference type="NCBI Taxonomy" id="2100533"/>
    <lineage>
        <taxon>Bacteria</taxon>
        <taxon>Pseudomonadati</taxon>
        <taxon>Bacteroidota</taxon>
        <taxon>Sphingobacteriia</taxon>
        <taxon>Sphingobacteriales</taxon>
        <taxon>Sphingobacteriaceae</taxon>
        <taxon>Sphingobacterium</taxon>
    </lineage>
</organism>
<reference evidence="4 5" key="1">
    <citation type="submission" date="2018-02" db="EMBL/GenBank/DDBJ databases">
        <title>The draft genome of Sphingobacterium sp. 5JN-11.</title>
        <authorList>
            <person name="Liu L."/>
            <person name="Li L."/>
            <person name="Liang L."/>
            <person name="Zhang X."/>
            <person name="Wang T."/>
        </authorList>
    </citation>
    <scope>NUCLEOTIDE SEQUENCE [LARGE SCALE GENOMIC DNA]</scope>
    <source>
        <strain evidence="4 5">5JN-11</strain>
    </source>
</reference>
<evidence type="ECO:0000259" key="3">
    <source>
        <dbReference type="Pfam" id="PF07495"/>
    </source>
</evidence>
<dbReference type="InterPro" id="IPR011123">
    <property type="entry name" value="Y_Y_Y"/>
</dbReference>
<dbReference type="InterPro" id="IPR013783">
    <property type="entry name" value="Ig-like_fold"/>
</dbReference>
<keyword evidence="5" id="KW-1185">Reference proteome</keyword>
<dbReference type="Gene3D" id="2.60.40.10">
    <property type="entry name" value="Immunoglobulins"/>
    <property type="match status" value="1"/>
</dbReference>
<feature type="transmembrane region" description="Helical" evidence="2">
    <location>
        <begin position="736"/>
        <end position="757"/>
    </location>
</feature>
<dbReference type="GO" id="GO:0006355">
    <property type="term" value="P:regulation of DNA-templated transcription"/>
    <property type="evidence" value="ECO:0007669"/>
    <property type="project" value="InterPro"/>
</dbReference>
<dbReference type="SUPFAM" id="SSF50998">
    <property type="entry name" value="Quinoprotein alcohol dehydrogenase-like"/>
    <property type="match status" value="1"/>
</dbReference>
<keyword evidence="2" id="KW-0812">Transmembrane</keyword>
<dbReference type="AlphaFoldDB" id="A0A2S9J2Z5"/>
<sequence length="950" mass="109840">MMIRTISLLFCLLLGVCCYGQYISSIGSPYVQNYTKSQYKAGNQNWSVDQGADGVIYTANGDGIIAFDGAYWETYPLKNKMGARSVKVAKDGRIYTGGKQEFGYFEKEKGKLRYYSLTHLVEPDIIQNDEIWKILFVGDSVIFQSFSKFYLLHENKITTHYGNGEPFLFAHQAGDRIWVEKIPGGLHAWEGSGFTPLKTRLNNVLVFLPFDINHILVGIAKEGLFLLTEDGEVSPWHPESQLNQLLKEAQINNGVKIDDNTFAFGTIKSGIFIADKSGKILQHIHKRNGLQNNTVLSMVLDKQGNLWAGLDNGVDRIEINSPFYYYNDIFGALGTVYAIKVFQDRIYLGTNQGLFYSPWTADSHLQQLQFRFIPDSQGQVWSLEILNNQLICGHNDGTFLVKGNRIERISRWTGGWQNIQLRPNAPFFIQGNYTGIALFEDRQGWQLHHRFEEPKQAVFKLYPWDNMTFWAVLNNSIRLLELSTAQPTIRTLKTFSFTADFPNVRRITPADIRGNTIFATDKGIFTYDKVLDKFAAYDDLNHSLGSFANPTKIKQRDDTTYIFINNGRFALVEWKDNVIRIDSSTFNGLENMVMKDYENVEFAADRFLFALDNGFVAYNPYFRHNVAIERPIIKGLQDISMMSSDSVSYLEIEKSIPYKNNNIRVIFSSPWYSSIALKYQYQLEGYQNKWSNSSEIPYIDFTNLSWGTYTFKVRAIAADGRMSSVSQVTFAIKAPFYLQWPAFLLYIISLGIVFIIVRRRIIDKIKQDKLQLRQKLRRRQEELLRREAEQNEKKLMQLKNEQLELKLSQKSRELANVAANIVYKNELLHNLQDELFKLKDKNGNKLSVDQLQKVNKLMDNARSDERDWDIFEKSFNESHENFFKKLKADYPSLSPNDLKLCAYLRLNMSSKDIASLLNITTRGVEVRRYRLRKKFELPTHKNLTEFLLEH</sequence>
<keyword evidence="1" id="KW-0175">Coiled coil</keyword>
<proteinExistence type="predicted"/>
<gene>
    <name evidence="4" type="ORF">C5745_12095</name>
</gene>
<keyword evidence="2" id="KW-0472">Membrane</keyword>
<comment type="caution">
    <text evidence="4">The sequence shown here is derived from an EMBL/GenBank/DDBJ whole genome shotgun (WGS) entry which is preliminary data.</text>
</comment>
<feature type="domain" description="Two component regulator three Y" evidence="3">
    <location>
        <begin position="676"/>
        <end position="732"/>
    </location>
</feature>
<keyword evidence="2" id="KW-1133">Transmembrane helix</keyword>
<dbReference type="InterPro" id="IPR016032">
    <property type="entry name" value="Sig_transdc_resp-reg_C-effctor"/>
</dbReference>
<dbReference type="GO" id="GO:0003677">
    <property type="term" value="F:DNA binding"/>
    <property type="evidence" value="ECO:0007669"/>
    <property type="project" value="InterPro"/>
</dbReference>
<name>A0A2S9J2Z5_9SPHI</name>
<dbReference type="InterPro" id="IPR036388">
    <property type="entry name" value="WH-like_DNA-bd_sf"/>
</dbReference>
<evidence type="ECO:0000313" key="4">
    <source>
        <dbReference type="EMBL" id="PRD47151.1"/>
    </source>
</evidence>
<evidence type="ECO:0000313" key="5">
    <source>
        <dbReference type="Proteomes" id="UP000239711"/>
    </source>
</evidence>
<accession>A0A2S9J2Z5</accession>
<dbReference type="OrthoDB" id="9809670at2"/>
<evidence type="ECO:0000256" key="2">
    <source>
        <dbReference type="SAM" id="Phobius"/>
    </source>
</evidence>
<dbReference type="EMBL" id="PVBQ01000008">
    <property type="protein sequence ID" value="PRD47151.1"/>
    <property type="molecule type" value="Genomic_DNA"/>
</dbReference>
<protein>
    <submittedName>
        <fullName evidence="4">Transcriptional regulator</fullName>
    </submittedName>
</protein>